<dbReference type="PANTHER" id="PTHR42912">
    <property type="entry name" value="METHYLTRANSFERASE"/>
    <property type="match status" value="1"/>
</dbReference>
<feature type="domain" description="Methyltransferase" evidence="1">
    <location>
        <begin position="42"/>
        <end position="138"/>
    </location>
</feature>
<dbReference type="InterPro" id="IPR050508">
    <property type="entry name" value="Methyltransf_Superfamily"/>
</dbReference>
<accession>A0A7D4AQ97</accession>
<dbReference type="Pfam" id="PF13649">
    <property type="entry name" value="Methyltransf_25"/>
    <property type="match status" value="1"/>
</dbReference>
<protein>
    <submittedName>
        <fullName evidence="2">Ubiquinone/menaquinone biosynthesis methyltransferase UbiE</fullName>
        <ecNumber evidence="2">2.1.1.-</ecNumber>
    </submittedName>
</protein>
<keyword evidence="2" id="KW-0830">Ubiquinone</keyword>
<dbReference type="SUPFAM" id="SSF53335">
    <property type="entry name" value="S-adenosyl-L-methionine-dependent methyltransferases"/>
    <property type="match status" value="1"/>
</dbReference>
<dbReference type="EC" id="2.1.1.-" evidence="2"/>
<proteinExistence type="predicted"/>
<dbReference type="GO" id="GO:0032259">
    <property type="term" value="P:methylation"/>
    <property type="evidence" value="ECO:0007669"/>
    <property type="project" value="UniProtKB-KW"/>
</dbReference>
<dbReference type="PANTHER" id="PTHR42912:SF93">
    <property type="entry name" value="N6-ADENOSINE-METHYLTRANSFERASE TMT1A"/>
    <property type="match status" value="1"/>
</dbReference>
<evidence type="ECO:0000313" key="2">
    <source>
        <dbReference type="EMBL" id="QKG24048.1"/>
    </source>
</evidence>
<keyword evidence="3" id="KW-1185">Reference proteome</keyword>
<gene>
    <name evidence="2" type="ORF">ACTIVE_5691</name>
</gene>
<dbReference type="Gene3D" id="3.40.50.150">
    <property type="entry name" value="Vaccinia Virus protein VP39"/>
    <property type="match status" value="1"/>
</dbReference>
<dbReference type="EMBL" id="CP053892">
    <property type="protein sequence ID" value="QKG24048.1"/>
    <property type="molecule type" value="Genomic_DNA"/>
</dbReference>
<reference evidence="2 3" key="1">
    <citation type="submission" date="2020-05" db="EMBL/GenBank/DDBJ databases">
        <title>Actinomadura verrucosospora NRRL-B18236 (PFL_A860) Genome sequencing and assembly.</title>
        <authorList>
            <person name="Samborskyy M."/>
        </authorList>
    </citation>
    <scope>NUCLEOTIDE SEQUENCE [LARGE SCALE GENOMIC DNA]</scope>
    <source>
        <strain evidence="2 3">NRRL:B18236</strain>
    </source>
</reference>
<name>A0A7D4AQ97_ACTVE</name>
<evidence type="ECO:0000259" key="1">
    <source>
        <dbReference type="Pfam" id="PF13649"/>
    </source>
</evidence>
<dbReference type="CDD" id="cd02440">
    <property type="entry name" value="AdoMet_MTases"/>
    <property type="match status" value="1"/>
</dbReference>
<dbReference type="InterPro" id="IPR041698">
    <property type="entry name" value="Methyltransf_25"/>
</dbReference>
<organism evidence="2 3">
    <name type="scientific">Actinomadura verrucosospora</name>
    <dbReference type="NCBI Taxonomy" id="46165"/>
    <lineage>
        <taxon>Bacteria</taxon>
        <taxon>Bacillati</taxon>
        <taxon>Actinomycetota</taxon>
        <taxon>Actinomycetes</taxon>
        <taxon>Streptosporangiales</taxon>
        <taxon>Thermomonosporaceae</taxon>
        <taxon>Actinomadura</taxon>
    </lineage>
</organism>
<sequence>MSDSVRMAEAFGELAGAYDHDHHDAVARALLELAPPAPGDAVADVACGAGAVALQVAARPPGPAPAVLAVDLSPDMIAVGRARAARQGCAGAIDWRAAPAVPLPVPDSSLDLILCASSLHFLGMRALADWRRALRPGGRIGFTLPVASRFRPSGVFAELVAQDLPLPEDAEQACSLATSAGFTDAGARTVTLGSRAVIAATAKNPHPDAV</sequence>
<evidence type="ECO:0000313" key="3">
    <source>
        <dbReference type="Proteomes" id="UP000501240"/>
    </source>
</evidence>
<keyword evidence="2" id="KW-0489">Methyltransferase</keyword>
<keyword evidence="2" id="KW-0808">Transferase</keyword>
<dbReference type="GO" id="GO:0008168">
    <property type="term" value="F:methyltransferase activity"/>
    <property type="evidence" value="ECO:0007669"/>
    <property type="project" value="UniProtKB-KW"/>
</dbReference>
<dbReference type="AlphaFoldDB" id="A0A7D4AQ97"/>
<dbReference type="RefSeq" id="WP_173097911.1">
    <property type="nucleotide sequence ID" value="NZ_CP053892.1"/>
</dbReference>
<dbReference type="InterPro" id="IPR029063">
    <property type="entry name" value="SAM-dependent_MTases_sf"/>
</dbReference>
<dbReference type="Proteomes" id="UP000501240">
    <property type="component" value="Chromosome"/>
</dbReference>